<dbReference type="Proteomes" id="UP001164929">
    <property type="component" value="Chromosome 9"/>
</dbReference>
<dbReference type="EMBL" id="JAQIZT010000009">
    <property type="protein sequence ID" value="KAJ6985340.1"/>
    <property type="molecule type" value="Genomic_DNA"/>
</dbReference>
<organism evidence="1 2">
    <name type="scientific">Populus alba x Populus x berolinensis</name>
    <dbReference type="NCBI Taxonomy" id="444605"/>
    <lineage>
        <taxon>Eukaryota</taxon>
        <taxon>Viridiplantae</taxon>
        <taxon>Streptophyta</taxon>
        <taxon>Embryophyta</taxon>
        <taxon>Tracheophyta</taxon>
        <taxon>Spermatophyta</taxon>
        <taxon>Magnoliopsida</taxon>
        <taxon>eudicotyledons</taxon>
        <taxon>Gunneridae</taxon>
        <taxon>Pentapetalae</taxon>
        <taxon>rosids</taxon>
        <taxon>fabids</taxon>
        <taxon>Malpighiales</taxon>
        <taxon>Salicaceae</taxon>
        <taxon>Saliceae</taxon>
        <taxon>Populus</taxon>
    </lineage>
</organism>
<keyword evidence="2" id="KW-1185">Reference proteome</keyword>
<dbReference type="AlphaFoldDB" id="A0AAD6QC16"/>
<comment type="caution">
    <text evidence="1">The sequence shown here is derived from an EMBL/GenBank/DDBJ whole genome shotgun (WGS) entry which is preliminary data.</text>
</comment>
<gene>
    <name evidence="1" type="ORF">NC653_023338</name>
</gene>
<evidence type="ECO:0000313" key="2">
    <source>
        <dbReference type="Proteomes" id="UP001164929"/>
    </source>
</evidence>
<name>A0AAD6QC16_9ROSI</name>
<accession>A0AAD6QC16</accession>
<reference evidence="1" key="1">
    <citation type="journal article" date="2023" name="Mol. Ecol. Resour.">
        <title>Chromosome-level genome assembly of a triploid poplar Populus alba 'Berolinensis'.</title>
        <authorList>
            <person name="Chen S."/>
            <person name="Yu Y."/>
            <person name="Wang X."/>
            <person name="Wang S."/>
            <person name="Zhang T."/>
            <person name="Zhou Y."/>
            <person name="He R."/>
            <person name="Meng N."/>
            <person name="Wang Y."/>
            <person name="Liu W."/>
            <person name="Liu Z."/>
            <person name="Liu J."/>
            <person name="Guo Q."/>
            <person name="Huang H."/>
            <person name="Sederoff R.R."/>
            <person name="Wang G."/>
            <person name="Qu G."/>
            <person name="Chen S."/>
        </authorList>
    </citation>
    <scope>NUCLEOTIDE SEQUENCE</scope>
    <source>
        <strain evidence="1">SC-2020</strain>
    </source>
</reference>
<sequence length="139" mass="15767">MPPLGSQAHATRLGDSSHMDTSSLRLQIALSFEWICVYMAGYIQILFKFTPRPSERDQRSITLMPPLGSQAHATRLGDFSRLVCPLYRCRKNQMITFSDSHLGELYKKSVPCKDLVPLVVDILVKQFGAVPREREDVED</sequence>
<evidence type="ECO:0000313" key="1">
    <source>
        <dbReference type="EMBL" id="KAJ6985340.1"/>
    </source>
</evidence>
<protein>
    <submittedName>
        <fullName evidence="1">Uncharacterized protein</fullName>
    </submittedName>
</protein>
<proteinExistence type="predicted"/>